<dbReference type="Gene3D" id="3.30.300.30">
    <property type="match status" value="1"/>
</dbReference>
<dbReference type="EMBL" id="LFIW01002137">
    <property type="protein sequence ID" value="KZL79161.1"/>
    <property type="molecule type" value="Genomic_DNA"/>
</dbReference>
<dbReference type="Gene3D" id="2.30.38.10">
    <property type="entry name" value="Luciferase, Domain 3"/>
    <property type="match status" value="1"/>
</dbReference>
<organism evidence="4 5">
    <name type="scientific">Colletotrichum incanum</name>
    <name type="common">Soybean anthracnose fungus</name>
    <dbReference type="NCBI Taxonomy" id="1573173"/>
    <lineage>
        <taxon>Eukaryota</taxon>
        <taxon>Fungi</taxon>
        <taxon>Dikarya</taxon>
        <taxon>Ascomycota</taxon>
        <taxon>Pezizomycotina</taxon>
        <taxon>Sordariomycetes</taxon>
        <taxon>Hypocreomycetidae</taxon>
        <taxon>Glomerellales</taxon>
        <taxon>Glomerellaceae</taxon>
        <taxon>Colletotrichum</taxon>
        <taxon>Colletotrichum spaethianum species complex</taxon>
    </lineage>
</organism>
<reference evidence="4 5" key="1">
    <citation type="submission" date="2015-06" db="EMBL/GenBank/DDBJ databases">
        <title>Survival trade-offs in plant roots during colonization by closely related pathogenic and mutualistic fungi.</title>
        <authorList>
            <person name="Hacquard S."/>
            <person name="Kracher B."/>
            <person name="Hiruma K."/>
            <person name="Weinman A."/>
            <person name="Muench P."/>
            <person name="Garrido Oter R."/>
            <person name="Ver Loren van Themaat E."/>
            <person name="Dallerey J.-F."/>
            <person name="Damm U."/>
            <person name="Henrissat B."/>
            <person name="Lespinet O."/>
            <person name="Thon M."/>
            <person name="Kemen E."/>
            <person name="McHardy A.C."/>
            <person name="Schulze-Lefert P."/>
            <person name="O'Connell R.J."/>
        </authorList>
    </citation>
    <scope>NUCLEOTIDE SEQUENCE [LARGE SCALE GENOMIC DNA]</scope>
    <source>
        <strain evidence="4 5">MAFF 238704</strain>
    </source>
</reference>
<dbReference type="InterPro" id="IPR000873">
    <property type="entry name" value="AMP-dep_synth/lig_dom"/>
</dbReference>
<evidence type="ECO:0000313" key="4">
    <source>
        <dbReference type="EMBL" id="KZL79161.1"/>
    </source>
</evidence>
<dbReference type="InterPro" id="IPR020845">
    <property type="entry name" value="AMP-binding_CS"/>
</dbReference>
<dbReference type="PROSITE" id="PS00455">
    <property type="entry name" value="AMP_BINDING"/>
    <property type="match status" value="1"/>
</dbReference>
<dbReference type="PANTHER" id="PTHR45527">
    <property type="entry name" value="NONRIBOSOMAL PEPTIDE SYNTHETASE"/>
    <property type="match status" value="1"/>
</dbReference>
<proteinExistence type="predicted"/>
<dbReference type="GO" id="GO:0044550">
    <property type="term" value="P:secondary metabolite biosynthetic process"/>
    <property type="evidence" value="ECO:0007669"/>
    <property type="project" value="TreeGrafter"/>
</dbReference>
<keyword evidence="5" id="KW-1185">Reference proteome</keyword>
<dbReference type="PANTHER" id="PTHR45527:SF12">
    <property type="entry name" value="NONRIBOSOMAL PEPTIDE SYNTHETASE IVOA"/>
    <property type="match status" value="1"/>
</dbReference>
<comment type="caution">
    <text evidence="4">The sequence shown here is derived from an EMBL/GenBank/DDBJ whole genome shotgun (WGS) entry which is preliminary data.</text>
</comment>
<sequence>MPSELYPCCGLLMMRHTVFLICFNLIFEFLRTPYFQEDRAINLAPQSIVVSTSSLSALAGIEQLEIEVTPSDVSVVIFTSGTTGTPKRIQIEHKVICSSLGFGRALRISRQTRNIQFSPYPFDAALGDILMTLMRAGCVCIPSDADPLNNLAESIRNFDAHAGLLTLTIARSLSPPAVPCLTTLVSGGDKVTQDVVGLWADKLDLIIATAPRNLEQHASGRKATRRMIILFGSGFLLTAVLGLARLDDPNQLAPVGAIGELVAEGPGIPRGYERQLESIVTSMERSYRTGYLVRYADDGELTFDGRRDRQVKLRGQRIKLEDIETKLKQHLRLMKQIHSWKYLI</sequence>
<dbReference type="SUPFAM" id="SSF56801">
    <property type="entry name" value="Acetyl-CoA synthetase-like"/>
    <property type="match status" value="1"/>
</dbReference>
<dbReference type="InterPro" id="IPR045851">
    <property type="entry name" value="AMP-bd_C_sf"/>
</dbReference>
<evidence type="ECO:0000256" key="1">
    <source>
        <dbReference type="ARBA" id="ARBA00022450"/>
    </source>
</evidence>
<dbReference type="GO" id="GO:0043041">
    <property type="term" value="P:amino acid activation for nonribosomal peptide biosynthetic process"/>
    <property type="evidence" value="ECO:0007669"/>
    <property type="project" value="TreeGrafter"/>
</dbReference>
<dbReference type="Pfam" id="PF00501">
    <property type="entry name" value="AMP-binding"/>
    <property type="match status" value="1"/>
</dbReference>
<keyword evidence="1" id="KW-0596">Phosphopantetheine</keyword>
<dbReference type="InterPro" id="IPR042099">
    <property type="entry name" value="ANL_N_sf"/>
</dbReference>
<dbReference type="AlphaFoldDB" id="A0A166ZNU9"/>
<evidence type="ECO:0000259" key="3">
    <source>
        <dbReference type="Pfam" id="PF00501"/>
    </source>
</evidence>
<dbReference type="GO" id="GO:0031177">
    <property type="term" value="F:phosphopantetheine binding"/>
    <property type="evidence" value="ECO:0007669"/>
    <property type="project" value="TreeGrafter"/>
</dbReference>
<gene>
    <name evidence="4" type="ORF">CI238_09559</name>
</gene>
<dbReference type="Proteomes" id="UP000076584">
    <property type="component" value="Unassembled WGS sequence"/>
</dbReference>
<dbReference type="Gene3D" id="3.40.50.12780">
    <property type="entry name" value="N-terminal domain of ligase-like"/>
    <property type="match status" value="1"/>
</dbReference>
<name>A0A166ZNU9_COLIC</name>
<evidence type="ECO:0000313" key="5">
    <source>
        <dbReference type="Proteomes" id="UP000076584"/>
    </source>
</evidence>
<accession>A0A166ZNU9</accession>
<evidence type="ECO:0000256" key="2">
    <source>
        <dbReference type="ARBA" id="ARBA00022553"/>
    </source>
</evidence>
<dbReference type="STRING" id="1573173.A0A166ZNU9"/>
<feature type="domain" description="AMP-dependent synthetase/ligase" evidence="3">
    <location>
        <begin position="65"/>
        <end position="200"/>
    </location>
</feature>
<keyword evidence="2" id="KW-0597">Phosphoprotein</keyword>
<dbReference type="GO" id="GO:0005737">
    <property type="term" value="C:cytoplasm"/>
    <property type="evidence" value="ECO:0007669"/>
    <property type="project" value="TreeGrafter"/>
</dbReference>
<protein>
    <submittedName>
        <fullName evidence="4">Nonribosomal peptide</fullName>
    </submittedName>
</protein>